<keyword evidence="8" id="KW-0067">ATP-binding</keyword>
<dbReference type="InterPro" id="IPR014729">
    <property type="entry name" value="Rossmann-like_a/b/a_fold"/>
</dbReference>
<dbReference type="FunFam" id="3.30.1300.10:FF:000002">
    <property type="entry name" value="Pantoate--beta-alanine ligase"/>
    <property type="match status" value="1"/>
</dbReference>
<evidence type="ECO:0000256" key="7">
    <source>
        <dbReference type="ARBA" id="ARBA00022741"/>
    </source>
</evidence>
<evidence type="ECO:0000256" key="6">
    <source>
        <dbReference type="ARBA" id="ARBA00022655"/>
    </source>
</evidence>
<evidence type="ECO:0000256" key="9">
    <source>
        <dbReference type="ARBA" id="ARBA00029902"/>
    </source>
</evidence>
<dbReference type="Proteomes" id="UP000813444">
    <property type="component" value="Unassembled WGS sequence"/>
</dbReference>
<keyword evidence="13" id="KW-0812">Transmembrane</keyword>
<reference evidence="14" key="1">
    <citation type="journal article" date="2021" name="Nat. Commun.">
        <title>Genetic determinants of endophytism in the Arabidopsis root mycobiome.</title>
        <authorList>
            <person name="Mesny F."/>
            <person name="Miyauchi S."/>
            <person name="Thiergart T."/>
            <person name="Pickel B."/>
            <person name="Atanasova L."/>
            <person name="Karlsson M."/>
            <person name="Huettel B."/>
            <person name="Barry K.W."/>
            <person name="Haridas S."/>
            <person name="Chen C."/>
            <person name="Bauer D."/>
            <person name="Andreopoulos W."/>
            <person name="Pangilinan J."/>
            <person name="LaButti K."/>
            <person name="Riley R."/>
            <person name="Lipzen A."/>
            <person name="Clum A."/>
            <person name="Drula E."/>
            <person name="Henrissat B."/>
            <person name="Kohler A."/>
            <person name="Grigoriev I.V."/>
            <person name="Martin F.M."/>
            <person name="Hacquard S."/>
        </authorList>
    </citation>
    <scope>NUCLEOTIDE SEQUENCE</scope>
    <source>
        <strain evidence="14">MPI-CAGE-CH-0235</strain>
    </source>
</reference>
<keyword evidence="13" id="KW-0472">Membrane</keyword>
<keyword evidence="13" id="KW-1133">Transmembrane helix</keyword>
<dbReference type="GO" id="GO:0004592">
    <property type="term" value="F:pantoate-beta-alanine ligase activity"/>
    <property type="evidence" value="ECO:0007669"/>
    <property type="project" value="UniProtKB-EC"/>
</dbReference>
<dbReference type="Gene3D" id="3.30.1300.10">
    <property type="entry name" value="Pantoate-beta-alanine ligase, C-terminal domain"/>
    <property type="match status" value="1"/>
</dbReference>
<evidence type="ECO:0000313" key="14">
    <source>
        <dbReference type="EMBL" id="KAH7322894.1"/>
    </source>
</evidence>
<keyword evidence="5" id="KW-0436">Ligase</keyword>
<name>A0A8K0WTJ5_9HYPO</name>
<dbReference type="Gene3D" id="3.40.50.620">
    <property type="entry name" value="HUPs"/>
    <property type="match status" value="1"/>
</dbReference>
<evidence type="ECO:0000256" key="2">
    <source>
        <dbReference type="ARBA" id="ARBA00009256"/>
    </source>
</evidence>
<evidence type="ECO:0000256" key="10">
    <source>
        <dbReference type="ARBA" id="ARBA00032806"/>
    </source>
</evidence>
<dbReference type="HAMAP" id="MF_00158">
    <property type="entry name" value="PanC"/>
    <property type="match status" value="1"/>
</dbReference>
<gene>
    <name evidence="14" type="ORF">B0I35DRAFT_426686</name>
</gene>
<dbReference type="PANTHER" id="PTHR21299">
    <property type="entry name" value="CYTIDYLATE KINASE/PANTOATE-BETA-ALANINE LIGASE"/>
    <property type="match status" value="1"/>
</dbReference>
<evidence type="ECO:0000256" key="3">
    <source>
        <dbReference type="ARBA" id="ARBA00012219"/>
    </source>
</evidence>
<evidence type="ECO:0000256" key="5">
    <source>
        <dbReference type="ARBA" id="ARBA00022598"/>
    </source>
</evidence>
<dbReference type="CDD" id="cd00560">
    <property type="entry name" value="PanC"/>
    <property type="match status" value="1"/>
</dbReference>
<accession>A0A8K0WTJ5</accession>
<feature type="compositionally biased region" description="Polar residues" evidence="12">
    <location>
        <begin position="1"/>
        <end position="20"/>
    </location>
</feature>
<evidence type="ECO:0000313" key="15">
    <source>
        <dbReference type="Proteomes" id="UP000813444"/>
    </source>
</evidence>
<feature type="compositionally biased region" description="Pro residues" evidence="12">
    <location>
        <begin position="22"/>
        <end position="32"/>
    </location>
</feature>
<evidence type="ECO:0000256" key="13">
    <source>
        <dbReference type="SAM" id="Phobius"/>
    </source>
</evidence>
<dbReference type="NCBIfam" id="TIGR00018">
    <property type="entry name" value="panC"/>
    <property type="match status" value="1"/>
</dbReference>
<dbReference type="EMBL" id="JAGPNK010000004">
    <property type="protein sequence ID" value="KAH7322894.1"/>
    <property type="molecule type" value="Genomic_DNA"/>
</dbReference>
<dbReference type="FunFam" id="3.40.50.620:FF:000013">
    <property type="entry name" value="Pantothenate synthetase"/>
    <property type="match status" value="1"/>
</dbReference>
<dbReference type="GO" id="GO:0015940">
    <property type="term" value="P:pantothenate biosynthetic process"/>
    <property type="evidence" value="ECO:0007669"/>
    <property type="project" value="UniProtKB-UniPathway"/>
</dbReference>
<dbReference type="OrthoDB" id="2020436at2759"/>
<dbReference type="SUPFAM" id="SSF52374">
    <property type="entry name" value="Nucleotidylyl transferase"/>
    <property type="match status" value="1"/>
</dbReference>
<keyword evidence="15" id="KW-1185">Reference proteome</keyword>
<keyword evidence="7" id="KW-0547">Nucleotide-binding</keyword>
<comment type="caution">
    <text evidence="14">The sequence shown here is derived from an EMBL/GenBank/DDBJ whole genome shotgun (WGS) entry which is preliminary data.</text>
</comment>
<dbReference type="Pfam" id="PF02569">
    <property type="entry name" value="Pantoate_ligase"/>
    <property type="match status" value="1"/>
</dbReference>
<proteinExistence type="inferred from homology"/>
<dbReference type="InterPro" id="IPR042176">
    <property type="entry name" value="Pantoate_ligase_C"/>
</dbReference>
<evidence type="ECO:0000256" key="1">
    <source>
        <dbReference type="ARBA" id="ARBA00004990"/>
    </source>
</evidence>
<dbReference type="AlphaFoldDB" id="A0A8K0WTJ5"/>
<comment type="pathway">
    <text evidence="1">Cofactor biosynthesis; (R)-pantothenate biosynthesis; (R)-pantothenate from (R)-pantoate and beta-alanine: step 1/1.</text>
</comment>
<evidence type="ECO:0000256" key="8">
    <source>
        <dbReference type="ARBA" id="ARBA00022840"/>
    </source>
</evidence>
<evidence type="ECO:0000256" key="11">
    <source>
        <dbReference type="ARBA" id="ARBA00048258"/>
    </source>
</evidence>
<dbReference type="GO" id="GO:0005524">
    <property type="term" value="F:ATP binding"/>
    <property type="evidence" value="ECO:0007669"/>
    <property type="project" value="UniProtKB-KW"/>
</dbReference>
<evidence type="ECO:0000256" key="12">
    <source>
        <dbReference type="SAM" id="MobiDB-lite"/>
    </source>
</evidence>
<keyword evidence="6" id="KW-0566">Pantothenate biosynthesis</keyword>
<dbReference type="UniPathway" id="UPA00028">
    <property type="reaction ID" value="UER00005"/>
</dbReference>
<dbReference type="EC" id="6.3.2.1" evidence="3"/>
<feature type="transmembrane region" description="Helical" evidence="13">
    <location>
        <begin position="56"/>
        <end position="76"/>
    </location>
</feature>
<evidence type="ECO:0000256" key="4">
    <source>
        <dbReference type="ARBA" id="ARBA00015647"/>
    </source>
</evidence>
<sequence>MRLTGTSIGSILKTSQQKPSRQFPPRPAPPAARPKWSDPNCAAARPYNTSHFLRPQFFFCFFFLFFSAAAMAPRLAMLGAIRPRAPPFSSSSLLVRTLRTMAETVPSTPIKVLRTVDAVRAWRRPKMADYRSVGLVPTMGALHAGHLALIRAAARENHHVVVSIYVNPAQFGASEDLDSYPVTWDSDTAALAKLDRELADDGGNLGRISAVFAPTTPEMYPSGFPGQEIDSKGSFVTITPVAEVLEGASRPTFFRGVATVCMKLFNIVQPERVYLGQKDVQQTVVLRRMVKDFMLPTEVVIEPTQREEDGLAMSSRNVYLGPRRRAVAIALYSALRTTEALYNIGLLDRASLLEAANEVVASVLKEQRQLPADLRALFEVDYISLADPDTLREVDTVDPEKGAILSGAIKMLSLEQAREGEDVGHSGGPPVRLIDNIILKPKQKEE</sequence>
<comment type="similarity">
    <text evidence="2">Belongs to the pantothenate synthetase family.</text>
</comment>
<dbReference type="InterPro" id="IPR003721">
    <property type="entry name" value="Pantoate_ligase"/>
</dbReference>
<comment type="catalytic activity">
    <reaction evidence="11">
        <text>(R)-pantoate + beta-alanine + ATP = (R)-pantothenate + AMP + diphosphate + H(+)</text>
        <dbReference type="Rhea" id="RHEA:10912"/>
        <dbReference type="ChEBI" id="CHEBI:15378"/>
        <dbReference type="ChEBI" id="CHEBI:15980"/>
        <dbReference type="ChEBI" id="CHEBI:29032"/>
        <dbReference type="ChEBI" id="CHEBI:30616"/>
        <dbReference type="ChEBI" id="CHEBI:33019"/>
        <dbReference type="ChEBI" id="CHEBI:57966"/>
        <dbReference type="ChEBI" id="CHEBI:456215"/>
        <dbReference type="EC" id="6.3.2.1"/>
    </reaction>
</comment>
<organism evidence="14 15">
    <name type="scientific">Stachybotrys elegans</name>
    <dbReference type="NCBI Taxonomy" id="80388"/>
    <lineage>
        <taxon>Eukaryota</taxon>
        <taxon>Fungi</taxon>
        <taxon>Dikarya</taxon>
        <taxon>Ascomycota</taxon>
        <taxon>Pezizomycotina</taxon>
        <taxon>Sordariomycetes</taxon>
        <taxon>Hypocreomycetidae</taxon>
        <taxon>Hypocreales</taxon>
        <taxon>Stachybotryaceae</taxon>
        <taxon>Stachybotrys</taxon>
    </lineage>
</organism>
<protein>
    <recommendedName>
        <fullName evidence="4">Pantoate--beta-alanine ligase</fullName>
        <ecNumber evidence="3">6.3.2.1</ecNumber>
    </recommendedName>
    <alternativeName>
        <fullName evidence="10">Pantoate-activating enzyme</fullName>
    </alternativeName>
    <alternativeName>
        <fullName evidence="9">Pantothenate synthetase</fullName>
    </alternativeName>
</protein>
<feature type="region of interest" description="Disordered" evidence="12">
    <location>
        <begin position="1"/>
        <end position="39"/>
    </location>
</feature>
<dbReference type="PANTHER" id="PTHR21299:SF1">
    <property type="entry name" value="PANTOATE--BETA-ALANINE LIGASE"/>
    <property type="match status" value="1"/>
</dbReference>